<evidence type="ECO:0000256" key="6">
    <source>
        <dbReference type="ARBA" id="ARBA00023014"/>
    </source>
</evidence>
<dbReference type="SUPFAM" id="SSF102114">
    <property type="entry name" value="Radical SAM enzymes"/>
    <property type="match status" value="1"/>
</dbReference>
<evidence type="ECO:0000256" key="2">
    <source>
        <dbReference type="ARBA" id="ARBA00022485"/>
    </source>
</evidence>
<dbReference type="GO" id="GO:0003824">
    <property type="term" value="F:catalytic activity"/>
    <property type="evidence" value="ECO:0007669"/>
    <property type="project" value="InterPro"/>
</dbReference>
<dbReference type="GO" id="GO:0051539">
    <property type="term" value="F:4 iron, 4 sulfur cluster binding"/>
    <property type="evidence" value="ECO:0007669"/>
    <property type="project" value="UniProtKB-KW"/>
</dbReference>
<dbReference type="PANTHER" id="PTHR30352:SF13">
    <property type="entry name" value="GLYCYL-RADICAL ENZYME ACTIVATING ENZYME YJJW-RELATED"/>
    <property type="match status" value="1"/>
</dbReference>
<organism evidence="8 9">
    <name type="scientific">Corynebacterium flavescens</name>
    <dbReference type="NCBI Taxonomy" id="28028"/>
    <lineage>
        <taxon>Bacteria</taxon>
        <taxon>Bacillati</taxon>
        <taxon>Actinomycetota</taxon>
        <taxon>Actinomycetes</taxon>
        <taxon>Mycobacteriales</taxon>
        <taxon>Corynebacteriaceae</taxon>
        <taxon>Corynebacterium</taxon>
    </lineage>
</organism>
<dbReference type="CDD" id="cd01335">
    <property type="entry name" value="Radical_SAM"/>
    <property type="match status" value="1"/>
</dbReference>
<evidence type="ECO:0000256" key="5">
    <source>
        <dbReference type="ARBA" id="ARBA00023004"/>
    </source>
</evidence>
<evidence type="ECO:0000313" key="8">
    <source>
        <dbReference type="EMBL" id="GEB98306.1"/>
    </source>
</evidence>
<dbReference type="RefSeq" id="WP_075729092.1">
    <property type="nucleotide sequence ID" value="NZ_BJNB01000030.1"/>
</dbReference>
<keyword evidence="3" id="KW-0949">S-adenosyl-L-methionine</keyword>
<dbReference type="InterPro" id="IPR007197">
    <property type="entry name" value="rSAM"/>
</dbReference>
<dbReference type="InterPro" id="IPR058240">
    <property type="entry name" value="rSAM_sf"/>
</dbReference>
<comment type="cofactor">
    <cofactor evidence="1">
        <name>[4Fe-4S] cluster</name>
        <dbReference type="ChEBI" id="CHEBI:49883"/>
    </cofactor>
</comment>
<dbReference type="Pfam" id="PF04055">
    <property type="entry name" value="Radical_SAM"/>
    <property type="match status" value="1"/>
</dbReference>
<dbReference type="InterPro" id="IPR034457">
    <property type="entry name" value="Organic_radical-activating"/>
</dbReference>
<dbReference type="PROSITE" id="PS51918">
    <property type="entry name" value="RADICAL_SAM"/>
    <property type="match status" value="1"/>
</dbReference>
<dbReference type="PANTHER" id="PTHR30352">
    <property type="entry name" value="PYRUVATE FORMATE-LYASE-ACTIVATING ENZYME"/>
    <property type="match status" value="1"/>
</dbReference>
<keyword evidence="2" id="KW-0004">4Fe-4S</keyword>
<feature type="domain" description="Radical SAM core" evidence="7">
    <location>
        <begin position="27"/>
        <end position="234"/>
    </location>
</feature>
<proteinExistence type="predicted"/>
<sequence>MSGSTSPNPHTRKVALPVGGIVPFSATDWPGRLTLSVFTQGCPLRCVYCHNPSLQGFEPTPYTFGSALSLLEERRGLLDGMVISGGEPLSCHALPAAIAAVHAAGFKVGLHTSGYSPKRLAVLLDDPSTRPEWIGFDVKALTRDIPGVAGCTPAVAQRMRESLDLVARAAAKHGMGLQLRTTLWHGSPMDNNLAELKELAAGYGQELVLQWARDCDSNGRYHGAGLAEYSAPRP</sequence>
<dbReference type="SFLD" id="SFLDG01094">
    <property type="entry name" value="Uncharacterised_Radical_SAM_Su"/>
    <property type="match status" value="1"/>
</dbReference>
<dbReference type="SFLD" id="SFLDS00029">
    <property type="entry name" value="Radical_SAM"/>
    <property type="match status" value="1"/>
</dbReference>
<keyword evidence="6" id="KW-0411">Iron-sulfur</keyword>
<reference evidence="8 9" key="1">
    <citation type="submission" date="2019-06" db="EMBL/GenBank/DDBJ databases">
        <title>Whole genome shotgun sequence of Corynebacterium flavescens NBRC 14136.</title>
        <authorList>
            <person name="Hosoyama A."/>
            <person name="Uohara A."/>
            <person name="Ohji S."/>
            <person name="Ichikawa N."/>
        </authorList>
    </citation>
    <scope>NUCLEOTIDE SEQUENCE [LARGE SCALE GENOMIC DNA]</scope>
    <source>
        <strain evidence="8 9">NBRC 14136</strain>
    </source>
</reference>
<comment type="caution">
    <text evidence="8">The sequence shown here is derived from an EMBL/GenBank/DDBJ whole genome shotgun (WGS) entry which is preliminary data.</text>
</comment>
<evidence type="ECO:0000256" key="4">
    <source>
        <dbReference type="ARBA" id="ARBA00022723"/>
    </source>
</evidence>
<dbReference type="NCBIfam" id="TIGR02495">
    <property type="entry name" value="NrdG2"/>
    <property type="match status" value="1"/>
</dbReference>
<dbReference type="InterPro" id="IPR012840">
    <property type="entry name" value="NrdG2"/>
</dbReference>
<evidence type="ECO:0000259" key="7">
    <source>
        <dbReference type="PROSITE" id="PS51918"/>
    </source>
</evidence>
<dbReference type="EMBL" id="BJNB01000030">
    <property type="protein sequence ID" value="GEB98306.1"/>
    <property type="molecule type" value="Genomic_DNA"/>
</dbReference>
<keyword evidence="4" id="KW-0479">Metal-binding</keyword>
<keyword evidence="5" id="KW-0408">Iron</keyword>
<evidence type="ECO:0000313" key="9">
    <source>
        <dbReference type="Proteomes" id="UP000315353"/>
    </source>
</evidence>
<dbReference type="Gene3D" id="3.20.20.70">
    <property type="entry name" value="Aldolase class I"/>
    <property type="match status" value="1"/>
</dbReference>
<dbReference type="InterPro" id="IPR013785">
    <property type="entry name" value="Aldolase_TIM"/>
</dbReference>
<protein>
    <submittedName>
        <fullName evidence="8">Anaerobic ribonucleoside-triphosphate reductase activating protein</fullName>
    </submittedName>
</protein>
<dbReference type="GeneID" id="82879506"/>
<evidence type="ECO:0000256" key="1">
    <source>
        <dbReference type="ARBA" id="ARBA00001966"/>
    </source>
</evidence>
<accession>A0AB73B8M1</accession>
<dbReference type="GO" id="GO:0046872">
    <property type="term" value="F:metal ion binding"/>
    <property type="evidence" value="ECO:0007669"/>
    <property type="project" value="UniProtKB-KW"/>
</dbReference>
<name>A0AB73B8M1_CORFL</name>
<dbReference type="AlphaFoldDB" id="A0AB73B8M1"/>
<dbReference type="Proteomes" id="UP000315353">
    <property type="component" value="Unassembled WGS sequence"/>
</dbReference>
<evidence type="ECO:0000256" key="3">
    <source>
        <dbReference type="ARBA" id="ARBA00022691"/>
    </source>
</evidence>
<gene>
    <name evidence="8" type="ORF">CFL01nite_18010</name>
</gene>